<comment type="subcellular location">
    <subcellularLocation>
        <location evidence="2">Cytoplasm</location>
        <location evidence="2">Cytoskeleton</location>
        <location evidence="2">Microtubule organizing center</location>
        <location evidence="2">Centrosome</location>
        <location evidence="2">Centriolar satellite</location>
    </subcellularLocation>
    <subcellularLocation>
        <location evidence="1">Cytoplasm</location>
        <location evidence="1">Cytoskeleton</location>
        <location evidence="1">Microtubule organizing center</location>
        <location evidence="1">Centrosome</location>
        <location evidence="1">Centriole</location>
    </subcellularLocation>
</comment>
<dbReference type="PROSITE" id="PS50082">
    <property type="entry name" value="WD_REPEATS_2"/>
    <property type="match status" value="2"/>
</dbReference>
<evidence type="ECO:0000313" key="17">
    <source>
        <dbReference type="EnsemblMetazoa" id="XP_030840002"/>
    </source>
</evidence>
<dbReference type="GO" id="GO:0005929">
    <property type="term" value="C:cilium"/>
    <property type="evidence" value="ECO:0007669"/>
    <property type="project" value="UniProtKB-ARBA"/>
</dbReference>
<dbReference type="FunFam" id="2.130.10.10:FF:001417">
    <property type="entry name" value="WD repeat domain 90"/>
    <property type="match status" value="1"/>
</dbReference>
<evidence type="ECO:0000256" key="1">
    <source>
        <dbReference type="ARBA" id="ARBA00004114"/>
    </source>
</evidence>
<dbReference type="InterPro" id="IPR019775">
    <property type="entry name" value="WD40_repeat_CS"/>
</dbReference>
<evidence type="ECO:0000256" key="12">
    <source>
        <dbReference type="PROSITE-ProRule" id="PRU00221"/>
    </source>
</evidence>
<keyword evidence="18" id="KW-1185">Reference proteome</keyword>
<evidence type="ECO:0000256" key="10">
    <source>
        <dbReference type="ARBA" id="ARBA00061300"/>
    </source>
</evidence>
<feature type="region of interest" description="Disordered" evidence="13">
    <location>
        <begin position="1040"/>
        <end position="1153"/>
    </location>
</feature>
<dbReference type="InterPro" id="IPR055440">
    <property type="entry name" value="Beta-prop_WDR90_4th"/>
</dbReference>
<dbReference type="Pfam" id="PF23393">
    <property type="entry name" value="Beta-prop_WDR90_POC16_2nd"/>
    <property type="match status" value="1"/>
</dbReference>
<evidence type="ECO:0000256" key="6">
    <source>
        <dbReference type="ARBA" id="ARBA00022737"/>
    </source>
</evidence>
<accession>A0A7M7NQH9</accession>
<dbReference type="GO" id="GO:0034451">
    <property type="term" value="C:centriolar satellite"/>
    <property type="evidence" value="ECO:0007669"/>
    <property type="project" value="UniProtKB-SubCell"/>
</dbReference>
<dbReference type="Gene3D" id="2.130.10.10">
    <property type="entry name" value="YVTN repeat-like/Quinoprotein amine dehydrogenase"/>
    <property type="match status" value="8"/>
</dbReference>
<feature type="region of interest" description="Disordered" evidence="13">
    <location>
        <begin position="287"/>
        <end position="312"/>
    </location>
</feature>
<dbReference type="PROSITE" id="PS50294">
    <property type="entry name" value="WD_REPEATS_REGION"/>
    <property type="match status" value="1"/>
</dbReference>
<proteinExistence type="inferred from homology"/>
<feature type="compositionally biased region" description="Basic and acidic residues" evidence="13">
    <location>
        <begin position="1081"/>
        <end position="1091"/>
    </location>
</feature>
<dbReference type="Pfam" id="PF05018">
    <property type="entry name" value="CFA20_dom"/>
    <property type="match status" value="2"/>
</dbReference>
<evidence type="ECO:0000256" key="13">
    <source>
        <dbReference type="SAM" id="MobiDB-lite"/>
    </source>
</evidence>
<keyword evidence="3" id="KW-0963">Cytoplasm</keyword>
<dbReference type="PANTHER" id="PTHR13720">
    <property type="entry name" value="WD-40 REPEAT PROTEIN"/>
    <property type="match status" value="1"/>
</dbReference>
<dbReference type="RefSeq" id="XP_030840002.1">
    <property type="nucleotide sequence ID" value="XM_030984142.1"/>
</dbReference>
<dbReference type="GO" id="GO:0005814">
    <property type="term" value="C:centriole"/>
    <property type="evidence" value="ECO:0000318"/>
    <property type="project" value="GO_Central"/>
</dbReference>
<dbReference type="Proteomes" id="UP000007110">
    <property type="component" value="Unassembled WGS sequence"/>
</dbReference>
<feature type="domain" description="CFA20" evidence="14">
    <location>
        <begin position="6"/>
        <end position="124"/>
    </location>
</feature>
<feature type="repeat" description="WD" evidence="12">
    <location>
        <begin position="1544"/>
        <end position="1584"/>
    </location>
</feature>
<evidence type="ECO:0000259" key="14">
    <source>
        <dbReference type="Pfam" id="PF05018"/>
    </source>
</evidence>
<dbReference type="InterPro" id="IPR050630">
    <property type="entry name" value="WD_repeat_EMAP"/>
</dbReference>
<dbReference type="SUPFAM" id="SSF50978">
    <property type="entry name" value="WD40 repeat-like"/>
    <property type="match status" value="1"/>
</dbReference>
<dbReference type="KEGG" id="spu:586464"/>
<dbReference type="OrthoDB" id="6252103at2759"/>
<dbReference type="CTD" id="197335"/>
<dbReference type="PANTHER" id="PTHR13720:SF24">
    <property type="entry name" value="WD REPEAT-CONTAINING PROTEIN 90"/>
    <property type="match status" value="1"/>
</dbReference>
<feature type="domain" description="WDR90 4th beta-propeller" evidence="15">
    <location>
        <begin position="1550"/>
        <end position="1876"/>
    </location>
</feature>
<dbReference type="InterPro" id="IPR036322">
    <property type="entry name" value="WD40_repeat_dom_sf"/>
</dbReference>
<dbReference type="SUPFAM" id="SSF50998">
    <property type="entry name" value="Quinoprotein alcohol dehydrogenase-like"/>
    <property type="match status" value="2"/>
</dbReference>
<dbReference type="OMA" id="DHYVHIR"/>
<keyword evidence="5" id="KW-0493">Microtubule</keyword>
<dbReference type="GO" id="GO:0005874">
    <property type="term" value="C:microtubule"/>
    <property type="evidence" value="ECO:0007669"/>
    <property type="project" value="UniProtKB-KW"/>
</dbReference>
<dbReference type="InterPro" id="IPR011047">
    <property type="entry name" value="Quinoprotein_ADH-like_sf"/>
</dbReference>
<dbReference type="SMART" id="SM00320">
    <property type="entry name" value="WD40"/>
    <property type="match status" value="21"/>
</dbReference>
<dbReference type="EnsemblMetazoa" id="XM_030984142">
    <property type="protein sequence ID" value="XP_030840002"/>
    <property type="gene ID" value="LOC586464"/>
</dbReference>
<keyword evidence="4 12" id="KW-0853">WD repeat</keyword>
<evidence type="ECO:0000256" key="5">
    <source>
        <dbReference type="ARBA" id="ARBA00022701"/>
    </source>
</evidence>
<feature type="repeat" description="WD" evidence="12">
    <location>
        <begin position="719"/>
        <end position="760"/>
    </location>
</feature>
<dbReference type="FunFam" id="2.130.10.10:FF:000590">
    <property type="entry name" value="WD repeat domain 90"/>
    <property type="match status" value="1"/>
</dbReference>
<keyword evidence="7" id="KW-0970">Cilium biogenesis/degradation</keyword>
<dbReference type="InParanoid" id="A0A7M7NQH9"/>
<reference evidence="17" key="2">
    <citation type="submission" date="2021-01" db="UniProtKB">
        <authorList>
            <consortium name="EnsemblMetazoa"/>
        </authorList>
    </citation>
    <scope>IDENTIFICATION</scope>
</reference>
<dbReference type="FunCoup" id="A0A7M7NQH9">
    <property type="interactions" value="185"/>
</dbReference>
<dbReference type="GO" id="GO:0030030">
    <property type="term" value="P:cell projection organization"/>
    <property type="evidence" value="ECO:0007669"/>
    <property type="project" value="UniProtKB-KW"/>
</dbReference>
<dbReference type="Pfam" id="PF00400">
    <property type="entry name" value="WD40"/>
    <property type="match status" value="4"/>
</dbReference>
<dbReference type="InterPro" id="IPR007714">
    <property type="entry name" value="CFA20_dom"/>
</dbReference>
<feature type="domain" description="WDR90/POC16 second beta-propeller" evidence="16">
    <location>
        <begin position="730"/>
        <end position="1022"/>
    </location>
</feature>
<sequence>MSKTSLWQHPYVNVFKHLNIGEWRKSTKEGEVMSVMDKSMKCTVYRITGSIPAGNYIQLPRTSSQSLGLTGRFLYLLFKPIAGKYFVTHVDVTTQDGLVVRLSFSNLFKEFKSTSTWLQFPFVCPAGKGSVERITSKSVRKDLHGPAPSSSKWTLLMLDLQYILSMYLNCKYKYVKSVRLCANMYVKNVFTSDMQYEPDISLQDARDMGLLGQGIAPLPREMTFKVPKGEKWMDHYDYIRFPSAGSKVPFDSVQLNSSGHVTRSTIQVPGHLSPQRVSSKQVCANRDADSLSSMSQSVSAVKQKKKKSTKPAVSMALPEVGVSGDLSILQGTQGEVHVFAQPEDDITVHRHDDNTGMTLSTKISKRSTKPTRDEIYNSLQPDPIISLKKMIGFGGVSTNEILWDHHGNHVVYPCHAVIVAMAVSSGQQRFFIGHTDKVSCLTLSSSGTLLASAQTGQQAVVRVWHYQSGEGLAMFKAHTHSVFTLSFSGNGSTLCGVGKDGHGKNMVVVWNTSRVHRRGDVPVVAKAHTDVDIVRMRVSPYDDTKMVSCGRDNVRVWRVRNGNLRSAPVNLGQVTVAEFTDVCFEAPSTPGMEPADKLVYACTRSGHIFEVDYARVCVAHIRRLLPVGKHVKEKGTFRSGAGIAINALSVNSAFCVTGSEDGVLRIWPLDFKSVFMEAEHEGPVTAVSISPDGLRILAGTVTGNFGVLDVSSRKYTTLMRSHVSSVLAVALDPLRRQMATVSDDHTIRIWDLDTLQQLYDFHAPKETPCTIAYHPSLYCIACGFDNGLVRIFSIASTSLVAELSDLKGKVTGLLYSRDDRHLYSASSLGMLALYDVSDDSYNTIRVLGDMVAKGDVYCPSALSLSPDGRRLAFVGPSEFTVTVADARTLDEVLRIDISSITADRETSGLDMARRVHFSPAKTRQLLVATSENNLLRLDANNGRLINKVSSIHRSGLTGLDVCEDCRHMATAGDKVVKVWDYHMRLDLNFQVFIGHSDVIKQVLFTPDGMNVVSVGDAIFIWDFFGSTQVPSTHSETVTSALKTSRGATPKQPKTFDLNGSLLPRHQVPKPATPTQLTDISSIRERDSERGTYESGEEVLIGPDLESRSEMSSDEEVTLIPETLGSSQRTRSHRRPSPGPSQQGGTNMGGAPQGVFSMETMKSELSSVSKDATSHDRPRCYSHFVAKPNVSQLAQRRYIAPSNQAGLKLKRVLGYNGNGRGNVIWHPDSGLFAYTCGSIIVLEDLDNSSQTHLLGHMEEISVLAFQNDAQILASASGASGLTPSQICFWDLQGAHCRKTLSYHEHGIVGLAYSRDDRFLVSVGDYRDCSIAVWSTQDYSLLAASKTALPVHSLLWDPYTSNEFTSVGEKGTVLFWLLDESQGRVNLNVHEAQVPQELMDHRNMVLDDVAFTSAVYGGDNILYVGSTTGVLSAWDTKHNSCFMHWDADTAEIGVIVSKFGSTRLITGGASRLIRLWSVHGMGELRLTAGFTNSGVGQGLVMEDEMALDGAITSAQFDHTMDVGVVSTAEGTLWYINWVERTSIRLVSSHTAKVTDVAFSESDLFATCCHDGSLNIYSLTDMERSIQFQVLDQSCNCIAFSPRRFGLSSQTPSSSSSMIVAGYHDGTVRLFDLVSCEMTIKMQPHAHSVTAIAFSVDGHVILSGSHNGLIAISSPTTGMTMRVLQDHKGAPITDIQVHQELDTSDPSFHALHKWLAVSGDRRVSVWRASWAKDFCEMVDWLTYPAPAFAPDGTPIEKGDPNRYDSLPPSMARFSASDPNVIIYVGYGMQKQVLFYNLAQKKVIRSAALTHWSTSFDLNPRGHLIAIATQERLVKVMDYQECSFQDFVAHSDAVELVRFSGDGEQLFSVSGTEILLWDVAV</sequence>
<evidence type="ECO:0000256" key="9">
    <source>
        <dbReference type="ARBA" id="ARBA00060089"/>
    </source>
</evidence>
<protein>
    <recommendedName>
        <fullName evidence="11">WD repeat-containing protein 90</fullName>
    </recommendedName>
</protein>
<dbReference type="FunFam" id="2.130.10.10:FF:002317">
    <property type="entry name" value="Uncharacterized protein"/>
    <property type="match status" value="1"/>
</dbReference>
<evidence type="ECO:0000256" key="4">
    <source>
        <dbReference type="ARBA" id="ARBA00022574"/>
    </source>
</evidence>
<dbReference type="PROSITE" id="PS00678">
    <property type="entry name" value="WD_REPEATS_1"/>
    <property type="match status" value="1"/>
</dbReference>
<name>A0A7M7NQH9_STRPU</name>
<comment type="function">
    <text evidence="9">Microtubule-binding protein that plays a crucial role in ensuring inner core protein localization within the centriole core, as well as in maintaining the microtubule wall integrity and the overall centriole roundness and stability. Required for efficient primary cilium formation.</text>
</comment>
<reference evidence="18" key="1">
    <citation type="submission" date="2015-02" db="EMBL/GenBank/DDBJ databases">
        <title>Genome sequencing for Strongylocentrotus purpuratus.</title>
        <authorList>
            <person name="Murali S."/>
            <person name="Liu Y."/>
            <person name="Vee V."/>
            <person name="English A."/>
            <person name="Wang M."/>
            <person name="Skinner E."/>
            <person name="Han Y."/>
            <person name="Muzny D.M."/>
            <person name="Worley K.C."/>
            <person name="Gibbs R.A."/>
        </authorList>
    </citation>
    <scope>NUCLEOTIDE SEQUENCE</scope>
</reference>
<evidence type="ECO:0000259" key="15">
    <source>
        <dbReference type="Pfam" id="PF23342"/>
    </source>
</evidence>
<feature type="domain" description="CFA20" evidence="14">
    <location>
        <begin position="146"/>
        <end position="199"/>
    </location>
</feature>
<dbReference type="InterPro" id="IPR001680">
    <property type="entry name" value="WD40_rpt"/>
</dbReference>
<evidence type="ECO:0000256" key="3">
    <source>
        <dbReference type="ARBA" id="ARBA00022490"/>
    </source>
</evidence>
<evidence type="ECO:0000256" key="2">
    <source>
        <dbReference type="ARBA" id="ARBA00004607"/>
    </source>
</evidence>
<keyword evidence="6" id="KW-0677">Repeat</keyword>
<evidence type="ECO:0000256" key="8">
    <source>
        <dbReference type="ARBA" id="ARBA00023212"/>
    </source>
</evidence>
<dbReference type="Pfam" id="PF23342">
    <property type="entry name" value="WDR90_beta-prop_4th"/>
    <property type="match status" value="1"/>
</dbReference>
<dbReference type="SUPFAM" id="SSF63829">
    <property type="entry name" value="Calcium-dependent phosphotriesterase"/>
    <property type="match status" value="1"/>
</dbReference>
<organism evidence="17 18">
    <name type="scientific">Strongylocentrotus purpuratus</name>
    <name type="common">Purple sea urchin</name>
    <dbReference type="NCBI Taxonomy" id="7668"/>
    <lineage>
        <taxon>Eukaryota</taxon>
        <taxon>Metazoa</taxon>
        <taxon>Echinodermata</taxon>
        <taxon>Eleutherozoa</taxon>
        <taxon>Echinozoa</taxon>
        <taxon>Echinoidea</taxon>
        <taxon>Euechinoidea</taxon>
        <taxon>Echinacea</taxon>
        <taxon>Camarodonta</taxon>
        <taxon>Echinidea</taxon>
        <taxon>Strongylocentrotidae</taxon>
        <taxon>Strongylocentrotus</taxon>
    </lineage>
</organism>
<dbReference type="InterPro" id="IPR015943">
    <property type="entry name" value="WD40/YVTN_repeat-like_dom_sf"/>
</dbReference>
<evidence type="ECO:0000256" key="7">
    <source>
        <dbReference type="ARBA" id="ARBA00022794"/>
    </source>
</evidence>
<evidence type="ECO:0000256" key="11">
    <source>
        <dbReference type="ARBA" id="ARBA00070509"/>
    </source>
</evidence>
<evidence type="ECO:0000313" key="18">
    <source>
        <dbReference type="Proteomes" id="UP000007110"/>
    </source>
</evidence>
<keyword evidence="8" id="KW-0206">Cytoskeleton</keyword>
<feature type="compositionally biased region" description="Low complexity" evidence="13">
    <location>
        <begin position="290"/>
        <end position="301"/>
    </location>
</feature>
<dbReference type="InterPro" id="IPR055441">
    <property type="entry name" value="Beta-prop_WDR90_POC16_2nd"/>
</dbReference>
<dbReference type="FunFam" id="2.130.10.10:FF:003525">
    <property type="entry name" value="WD repeat domain 90"/>
    <property type="match status" value="1"/>
</dbReference>
<comment type="similarity">
    <text evidence="10">Belongs to the WD repeat WDR90/POC16 family.</text>
</comment>
<dbReference type="FunFam" id="2.130.10.10:FF:000522">
    <property type="entry name" value="WD repeat domain 90"/>
    <property type="match status" value="1"/>
</dbReference>
<evidence type="ECO:0000259" key="16">
    <source>
        <dbReference type="Pfam" id="PF23393"/>
    </source>
</evidence>
<dbReference type="GeneID" id="586464"/>